<dbReference type="RefSeq" id="WP_301418606.1">
    <property type="nucleotide sequence ID" value="NZ_CP098023.1"/>
</dbReference>
<evidence type="ECO:0000256" key="1">
    <source>
        <dbReference type="SAM" id="SignalP"/>
    </source>
</evidence>
<feature type="chain" id="PRO_5046408921" evidence="1">
    <location>
        <begin position="22"/>
        <end position="244"/>
    </location>
</feature>
<dbReference type="NCBIfam" id="NF038123">
    <property type="entry name" value="NF038123_dom"/>
    <property type="match status" value="1"/>
</dbReference>
<proteinExistence type="predicted"/>
<dbReference type="InterPro" id="IPR009465">
    <property type="entry name" value="Spondin_N"/>
</dbReference>
<organism evidence="2 3">
    <name type="scientific">Microbulbifer spongiae</name>
    <dbReference type="NCBI Taxonomy" id="2944933"/>
    <lineage>
        <taxon>Bacteria</taxon>
        <taxon>Pseudomonadati</taxon>
        <taxon>Pseudomonadota</taxon>
        <taxon>Gammaproteobacteria</taxon>
        <taxon>Cellvibrionales</taxon>
        <taxon>Microbulbiferaceae</taxon>
        <taxon>Microbulbifer</taxon>
    </lineage>
</organism>
<keyword evidence="3" id="KW-1185">Reference proteome</keyword>
<dbReference type="Gene3D" id="2.60.40.2130">
    <property type="entry name" value="F-spondin domain"/>
    <property type="match status" value="1"/>
</dbReference>
<protein>
    <submittedName>
        <fullName evidence="2">Spondin domain-containing protein</fullName>
    </submittedName>
</protein>
<dbReference type="EMBL" id="CP098023">
    <property type="protein sequence ID" value="WKD51382.1"/>
    <property type="molecule type" value="Genomic_DNA"/>
</dbReference>
<name>A0ABY9EGJ5_9GAMM</name>
<gene>
    <name evidence="2" type="ORF">M8T91_08170</name>
</gene>
<keyword evidence="1" id="KW-0732">Signal</keyword>
<reference evidence="2 3" key="1">
    <citation type="submission" date="2022-05" db="EMBL/GenBank/DDBJ databases">
        <title>Microbulbifer sp. nov., isolated from sponge.</title>
        <authorList>
            <person name="Gao L."/>
        </authorList>
    </citation>
    <scope>NUCLEOTIDE SEQUENCE [LARGE SCALE GENOMIC DNA]</scope>
    <source>
        <strain evidence="2 3">MI-G</strain>
    </source>
</reference>
<evidence type="ECO:0000313" key="2">
    <source>
        <dbReference type="EMBL" id="WKD51382.1"/>
    </source>
</evidence>
<evidence type="ECO:0000313" key="3">
    <source>
        <dbReference type="Proteomes" id="UP001321520"/>
    </source>
</evidence>
<dbReference type="InterPro" id="IPR038678">
    <property type="entry name" value="Spondin_N_sf"/>
</dbReference>
<feature type="signal peptide" evidence="1">
    <location>
        <begin position="1"/>
        <end position="21"/>
    </location>
</feature>
<dbReference type="PROSITE" id="PS51257">
    <property type="entry name" value="PROKAR_LIPOPROTEIN"/>
    <property type="match status" value="1"/>
</dbReference>
<sequence>MKRLKLGALLVSLAISALLTGCDSDNNDRVDVPDNPVPEPEPVTVGFEVTVTNLTHGQPLSPIAVVAHGSTLQGWTVGEPSSSGLELLAEGGDNSEFLMAFEDAGSFASISAEAPLGPGGTDSFSLSFAEEEEILLTVATMLVNTNDAFSGVTRIDVSALAVGESLQRLAPIYDAGTEFNSELAGTIPGPADGGEGFNAEREDTNFVARHPGIVSRADGYTESVLNQSHRFDQPAMLLSITRSE</sequence>
<dbReference type="Proteomes" id="UP001321520">
    <property type="component" value="Chromosome"/>
</dbReference>
<accession>A0ABY9EGJ5</accession>